<evidence type="ECO:0000256" key="7">
    <source>
        <dbReference type="ARBA" id="ARBA00022950"/>
    </source>
</evidence>
<keyword evidence="5" id="KW-1188">Viral release from host cell</keyword>
<keyword evidence="7" id="KW-0118">Viral capsid assembly</keyword>
<reference evidence="11" key="1">
    <citation type="submission" date="2020-04" db="EMBL/GenBank/DDBJ databases">
        <authorList>
            <person name="Chiriac C."/>
            <person name="Salcher M."/>
            <person name="Ghai R."/>
            <person name="Kavagutti S V."/>
        </authorList>
    </citation>
    <scope>NUCLEOTIDE SEQUENCE</scope>
</reference>
<evidence type="ECO:0000313" key="11">
    <source>
        <dbReference type="EMBL" id="CAB4121078.1"/>
    </source>
</evidence>
<evidence type="ECO:0000256" key="10">
    <source>
        <dbReference type="ARBA" id="ARBA00023296"/>
    </source>
</evidence>
<dbReference type="EMBL" id="LR796143">
    <property type="protein sequence ID" value="CAB4121078.1"/>
    <property type="molecule type" value="Genomic_DNA"/>
</dbReference>
<sequence length="546" mass="61165">MDAYAQTTDYAHNVIHRYEQMKTYRGLFERQWSEIARRVLPRADDFITKRAPGQRREEYVFDSTAQLALPSFAAAMESMLTPRTSKWHSLAPLDPRLVSDDGVKRFCESLRDLLFRVRYAPNANFASQAYEHYMGLGAFGTSALFVQDALGKGIRYQSIPLAELFIQEDAAGVVDTVYRKYELTARQAYQKWGEKLPEAIAKCVEKEPERRFEFIHAVRPNEELDRTKKNYKGMAFSSCDVAIEGRMELSRGGYRTMPYAVSRYTTSPREVYGRSPAWDAIADIKTLNEMAKTTLRYGQLVVDPPWVTADVDSLSPFAMRPGSINAGYMTEQGQVLAKSLAPETNPNFTLEMANQRRESINRAFLVTLFQILVDTPQMTATEAMLRAQEKGALLAPTVGRQQSEFLGPLITRELDILQTSGVIGPLPDALKQTGGQIEITYDSPLTRAQKAEEGVGIMRTLEALTPLANIDQAVLGVVNAERTFRRLADINGAPMDMLNTVEEMQAKQQAQQQQMDMQSMMQAAPIAAQTAKTMAEAQAAAQQAKF</sequence>
<accession>A0A6J5KGH8</accession>
<keyword evidence="8" id="KW-1171">Viral genome ejection through host cell envelope</keyword>
<dbReference type="Pfam" id="PF12236">
    <property type="entry name" value="Head-tail_con"/>
    <property type="match status" value="1"/>
</dbReference>
<dbReference type="GO" id="GO:0044423">
    <property type="term" value="C:virion component"/>
    <property type="evidence" value="ECO:0007669"/>
    <property type="project" value="UniProtKB-KW"/>
</dbReference>
<evidence type="ECO:0000256" key="2">
    <source>
        <dbReference type="ARBA" id="ARBA00004328"/>
    </source>
</evidence>
<dbReference type="InterPro" id="IPR020991">
    <property type="entry name" value="Connector_podovirus"/>
</dbReference>
<evidence type="ECO:0000256" key="8">
    <source>
        <dbReference type="ARBA" id="ARBA00023009"/>
    </source>
</evidence>
<gene>
    <name evidence="11" type="ORF">UFOVP6_14</name>
</gene>
<comment type="function">
    <text evidence="1">Forms the portal vertex of the capsid. This portal plays critical roles in head assembly, genome packaging, neck/tail attachment, and genome ejection. The portal protein multimerizes as a single ring-shaped homododecamer arranged around a central channel.</text>
</comment>
<keyword evidence="9" id="KW-0231">Viral genome packaging</keyword>
<evidence type="ECO:0000256" key="1">
    <source>
        <dbReference type="ARBA" id="ARBA00003421"/>
    </source>
</evidence>
<evidence type="ECO:0000256" key="9">
    <source>
        <dbReference type="ARBA" id="ARBA00023219"/>
    </source>
</evidence>
<keyword evidence="4" id="KW-1162">Viral penetration into host cytoplasm</keyword>
<name>A0A6J5KGH8_9CAUD</name>
<organism evidence="11">
    <name type="scientific">uncultured Caudovirales phage</name>
    <dbReference type="NCBI Taxonomy" id="2100421"/>
    <lineage>
        <taxon>Viruses</taxon>
        <taxon>Duplodnaviria</taxon>
        <taxon>Heunggongvirae</taxon>
        <taxon>Uroviricota</taxon>
        <taxon>Caudoviricetes</taxon>
        <taxon>Peduoviridae</taxon>
        <taxon>Maltschvirus</taxon>
        <taxon>Maltschvirus maltsch</taxon>
    </lineage>
</organism>
<keyword evidence="3" id="KW-1244">Viral short tail ejection system</keyword>
<evidence type="ECO:0000256" key="3">
    <source>
        <dbReference type="ARBA" id="ARBA00022470"/>
    </source>
</evidence>
<keyword evidence="10" id="KW-1160">Virus entry into host cell</keyword>
<keyword evidence="6" id="KW-0946">Virion</keyword>
<evidence type="ECO:0000256" key="5">
    <source>
        <dbReference type="ARBA" id="ARBA00022612"/>
    </source>
</evidence>
<protein>
    <submittedName>
        <fullName evidence="11">Head-to-tail connector protein, podovirus-type</fullName>
    </submittedName>
</protein>
<proteinExistence type="predicted"/>
<evidence type="ECO:0000256" key="6">
    <source>
        <dbReference type="ARBA" id="ARBA00022844"/>
    </source>
</evidence>
<comment type="subcellular location">
    <subcellularLocation>
        <location evidence="2">Virion</location>
    </subcellularLocation>
</comment>
<dbReference type="GO" id="GO:0099002">
    <property type="term" value="P:symbiont genome ejection through host cell envelope, short tail mechanism"/>
    <property type="evidence" value="ECO:0007669"/>
    <property type="project" value="UniProtKB-KW"/>
</dbReference>
<evidence type="ECO:0000256" key="4">
    <source>
        <dbReference type="ARBA" id="ARBA00022595"/>
    </source>
</evidence>